<dbReference type="Proteomes" id="UP001550739">
    <property type="component" value="Unassembled WGS sequence"/>
</dbReference>
<dbReference type="EMBL" id="JBEZVE010000049">
    <property type="protein sequence ID" value="MEU3787695.1"/>
    <property type="molecule type" value="Genomic_DNA"/>
</dbReference>
<gene>
    <name evidence="1" type="ORF">AB0E89_45540</name>
</gene>
<evidence type="ECO:0000313" key="2">
    <source>
        <dbReference type="Proteomes" id="UP001550739"/>
    </source>
</evidence>
<reference evidence="1 2" key="1">
    <citation type="submission" date="2024-06" db="EMBL/GenBank/DDBJ databases">
        <title>The Natural Products Discovery Center: Release of the First 8490 Sequenced Strains for Exploring Actinobacteria Biosynthetic Diversity.</title>
        <authorList>
            <person name="Kalkreuter E."/>
            <person name="Kautsar S.A."/>
            <person name="Yang D."/>
            <person name="Bader C.D."/>
            <person name="Teijaro C.N."/>
            <person name="Fluegel L."/>
            <person name="Davis C.M."/>
            <person name="Simpson J.R."/>
            <person name="Lauterbach L."/>
            <person name="Steele A.D."/>
            <person name="Gui C."/>
            <person name="Meng S."/>
            <person name="Li G."/>
            <person name="Viehrig K."/>
            <person name="Ye F."/>
            <person name="Su P."/>
            <person name="Kiefer A.F."/>
            <person name="Nichols A."/>
            <person name="Cepeda A.J."/>
            <person name="Yan W."/>
            <person name="Fan B."/>
            <person name="Jiang Y."/>
            <person name="Adhikari A."/>
            <person name="Zheng C.-J."/>
            <person name="Schuster L."/>
            <person name="Cowan T.M."/>
            <person name="Smanski M.J."/>
            <person name="Chevrette M.G."/>
            <person name="De Carvalho L.P.S."/>
            <person name="Shen B."/>
        </authorList>
    </citation>
    <scope>NUCLEOTIDE SEQUENCE [LARGE SCALE GENOMIC DNA]</scope>
    <source>
        <strain evidence="1 2">NPDC033843</strain>
    </source>
</reference>
<proteinExistence type="predicted"/>
<name>A0ABV3A0C5_9ACTN</name>
<accession>A0ABV3A0C5</accession>
<keyword evidence="2" id="KW-1185">Reference proteome</keyword>
<sequence length="50" mass="5695">MRGRRDEVVEEVLERTLWLTPRGVDVGVTESVVTLAGRLERKSDTRSPSR</sequence>
<dbReference type="RefSeq" id="WP_334581795.1">
    <property type="nucleotide sequence ID" value="NZ_JBEZVE010000049.1"/>
</dbReference>
<comment type="caution">
    <text evidence="1">The sequence shown here is derived from an EMBL/GenBank/DDBJ whole genome shotgun (WGS) entry which is preliminary data.</text>
</comment>
<protein>
    <submittedName>
        <fullName evidence="1">Uncharacterized protein</fullName>
    </submittedName>
</protein>
<organism evidence="1 2">
    <name type="scientific">Streptomyces sp. 900129855</name>
    <dbReference type="NCBI Taxonomy" id="3155129"/>
    <lineage>
        <taxon>Bacteria</taxon>
        <taxon>Bacillati</taxon>
        <taxon>Actinomycetota</taxon>
        <taxon>Actinomycetes</taxon>
        <taxon>Kitasatosporales</taxon>
        <taxon>Streptomycetaceae</taxon>
        <taxon>Streptomyces</taxon>
    </lineage>
</organism>
<evidence type="ECO:0000313" key="1">
    <source>
        <dbReference type="EMBL" id="MEU3787695.1"/>
    </source>
</evidence>